<organism evidence="2 3">
    <name type="scientific">Steinernema carpocapsae</name>
    <name type="common">Entomopathogenic nematode</name>
    <dbReference type="NCBI Taxonomy" id="34508"/>
    <lineage>
        <taxon>Eukaryota</taxon>
        <taxon>Metazoa</taxon>
        <taxon>Ecdysozoa</taxon>
        <taxon>Nematoda</taxon>
        <taxon>Chromadorea</taxon>
        <taxon>Rhabditida</taxon>
        <taxon>Tylenchina</taxon>
        <taxon>Panagrolaimomorpha</taxon>
        <taxon>Strongyloidoidea</taxon>
        <taxon>Steinernematidae</taxon>
        <taxon>Steinernema</taxon>
    </lineage>
</organism>
<reference evidence="2 3" key="2">
    <citation type="journal article" date="2019" name="G3 (Bethesda)">
        <title>Hybrid Assembly of the Genome of the Entomopathogenic Nematode Steinernema carpocapsae Identifies the X-Chromosome.</title>
        <authorList>
            <person name="Serra L."/>
            <person name="Macchietto M."/>
            <person name="Macias-Munoz A."/>
            <person name="McGill C.J."/>
            <person name="Rodriguez I.M."/>
            <person name="Rodriguez B."/>
            <person name="Murad R."/>
            <person name="Mortazavi A."/>
        </authorList>
    </citation>
    <scope>NUCLEOTIDE SEQUENCE [LARGE SCALE GENOMIC DNA]</scope>
    <source>
        <strain evidence="2 3">ALL</strain>
    </source>
</reference>
<dbReference type="AlphaFoldDB" id="A0A4V6I8S3"/>
<sequence length="132" mass="14614">MDRPPDSRPPKTATIDSPPFRPHLATEVFKAVLKDLSKNKGSLSTIGKTARPVKMQPKQTNATLKLAELKQKLNELKPLIVYEPPKKGDEDSAMVPPNSPEPMSSSDVDDEIDFCIADLKIDDTKKDATHHK</sequence>
<feature type="region of interest" description="Disordered" evidence="1">
    <location>
        <begin position="1"/>
        <end position="21"/>
    </location>
</feature>
<dbReference type="EMBL" id="CM016762">
    <property type="protein sequence ID" value="TMS39943.1"/>
    <property type="molecule type" value="Genomic_DNA"/>
</dbReference>
<dbReference type="Proteomes" id="UP000298663">
    <property type="component" value="Chromosome X"/>
</dbReference>
<evidence type="ECO:0000313" key="3">
    <source>
        <dbReference type="Proteomes" id="UP000298663"/>
    </source>
</evidence>
<name>A0A4V6I8S3_STECR</name>
<evidence type="ECO:0000256" key="1">
    <source>
        <dbReference type="SAM" id="MobiDB-lite"/>
    </source>
</evidence>
<proteinExistence type="predicted"/>
<accession>A0A4V6I8S3</accession>
<keyword evidence="3" id="KW-1185">Reference proteome</keyword>
<protein>
    <submittedName>
        <fullName evidence="2">Uncharacterized protein</fullName>
    </submittedName>
</protein>
<gene>
    <name evidence="2" type="ORF">L596_006390</name>
</gene>
<evidence type="ECO:0000313" key="2">
    <source>
        <dbReference type="EMBL" id="TMS39943.1"/>
    </source>
</evidence>
<feature type="region of interest" description="Disordered" evidence="1">
    <location>
        <begin position="82"/>
        <end position="108"/>
    </location>
</feature>
<reference evidence="2 3" key="1">
    <citation type="journal article" date="2015" name="Genome Biol.">
        <title>Comparative genomics of Steinernema reveals deeply conserved gene regulatory networks.</title>
        <authorList>
            <person name="Dillman A.R."/>
            <person name="Macchietto M."/>
            <person name="Porter C.F."/>
            <person name="Rogers A."/>
            <person name="Williams B."/>
            <person name="Antoshechkin I."/>
            <person name="Lee M.M."/>
            <person name="Goodwin Z."/>
            <person name="Lu X."/>
            <person name="Lewis E.E."/>
            <person name="Goodrich-Blair H."/>
            <person name="Stock S.P."/>
            <person name="Adams B.J."/>
            <person name="Sternberg P.W."/>
            <person name="Mortazavi A."/>
        </authorList>
    </citation>
    <scope>NUCLEOTIDE SEQUENCE [LARGE SCALE GENOMIC DNA]</scope>
    <source>
        <strain evidence="2 3">ALL</strain>
    </source>
</reference>